<accession>A0A7Z8JX99</accession>
<evidence type="ECO:0000256" key="1">
    <source>
        <dbReference type="SAM" id="MobiDB-lite"/>
    </source>
</evidence>
<feature type="compositionally biased region" description="Basic and acidic residues" evidence="1">
    <location>
        <begin position="11"/>
        <end position="23"/>
    </location>
</feature>
<dbReference type="RefSeq" id="WP_154731220.1">
    <property type="nucleotide sequence ID" value="NZ_SZYE01000315.1"/>
</dbReference>
<dbReference type="EMBL" id="SZYE01000315">
    <property type="protein sequence ID" value="TKR21897.1"/>
    <property type="molecule type" value="Genomic_DNA"/>
</dbReference>
<feature type="compositionally biased region" description="Low complexity" evidence="1">
    <location>
        <begin position="66"/>
        <end position="77"/>
    </location>
</feature>
<dbReference type="AlphaFoldDB" id="A0A7Z8JX99"/>
<protein>
    <recommendedName>
        <fullName evidence="2">2-oxoglutarate dehydrogenase E1 component N-terminal domain-containing protein</fullName>
    </recommendedName>
</protein>
<feature type="non-terminal residue" evidence="3">
    <location>
        <position position="115"/>
    </location>
</feature>
<sequence>MTRSVTAEEVGDPRVSQHAEPDVNRADFGANTWLVDELYEQYLQDKTAVDPAWWDFFEGYKPSAPAATTSGAVADGSGAVGTGGNGAVDAAPAAPAGPASAPSPAAPAAAPTPRE</sequence>
<dbReference type="InterPro" id="IPR032106">
    <property type="entry name" value="2-oxogl_dehyd_N"/>
</dbReference>
<name>A0A7Z8JX99_9CELL</name>
<dbReference type="OrthoDB" id="9759785at2"/>
<evidence type="ECO:0000313" key="3">
    <source>
        <dbReference type="EMBL" id="TKR21897.1"/>
    </source>
</evidence>
<evidence type="ECO:0000259" key="2">
    <source>
        <dbReference type="Pfam" id="PF16078"/>
    </source>
</evidence>
<feature type="domain" description="2-oxoglutarate dehydrogenase E1 component N-terminal" evidence="2">
    <location>
        <begin position="28"/>
        <end position="62"/>
    </location>
</feature>
<organism evidence="3 4">
    <name type="scientific">Cellulomonas hominis</name>
    <dbReference type="NCBI Taxonomy" id="156981"/>
    <lineage>
        <taxon>Bacteria</taxon>
        <taxon>Bacillati</taxon>
        <taxon>Actinomycetota</taxon>
        <taxon>Actinomycetes</taxon>
        <taxon>Micrococcales</taxon>
        <taxon>Cellulomonadaceae</taxon>
        <taxon>Cellulomonas</taxon>
    </lineage>
</organism>
<comment type="caution">
    <text evidence="3">The sequence shown here is derived from an EMBL/GenBank/DDBJ whole genome shotgun (WGS) entry which is preliminary data.</text>
</comment>
<evidence type="ECO:0000313" key="4">
    <source>
        <dbReference type="Proteomes" id="UP000308121"/>
    </source>
</evidence>
<proteinExistence type="predicted"/>
<feature type="region of interest" description="Disordered" evidence="1">
    <location>
        <begin position="64"/>
        <end position="115"/>
    </location>
</feature>
<dbReference type="Pfam" id="PF16078">
    <property type="entry name" value="2-oxogl_dehyd_N"/>
    <property type="match status" value="1"/>
</dbReference>
<dbReference type="Proteomes" id="UP000308121">
    <property type="component" value="Unassembled WGS sequence"/>
</dbReference>
<gene>
    <name evidence="3" type="ORF">FA014_19310</name>
</gene>
<feature type="compositionally biased region" description="Low complexity" evidence="1">
    <location>
        <begin position="87"/>
        <end position="115"/>
    </location>
</feature>
<feature type="region of interest" description="Disordered" evidence="1">
    <location>
        <begin position="1"/>
        <end position="23"/>
    </location>
</feature>
<reference evidence="3 4" key="1">
    <citation type="submission" date="2019-05" db="EMBL/GenBank/DDBJ databases">
        <title>Genome sequence of Cellulomonas hominis strain CS1.</title>
        <authorList>
            <person name="Belmont J."/>
            <person name="Maclea K.S."/>
        </authorList>
    </citation>
    <scope>NUCLEOTIDE SEQUENCE [LARGE SCALE GENOMIC DNA]</scope>
    <source>
        <strain evidence="3 4">CS1</strain>
    </source>
</reference>